<feature type="compositionally biased region" description="Basic and acidic residues" evidence="7">
    <location>
        <begin position="166"/>
        <end position="177"/>
    </location>
</feature>
<feature type="transmembrane region" description="Helical" evidence="8">
    <location>
        <begin position="409"/>
        <end position="429"/>
    </location>
</feature>
<dbReference type="GO" id="GO:0007030">
    <property type="term" value="P:Golgi organization"/>
    <property type="evidence" value="ECO:0007669"/>
    <property type="project" value="InterPro"/>
</dbReference>
<dbReference type="InParanoid" id="C1EAY4"/>
<keyword evidence="3 8" id="KW-1133">Transmembrane helix</keyword>
<evidence type="ECO:0000256" key="4">
    <source>
        <dbReference type="ARBA" id="ARBA00023034"/>
    </source>
</evidence>
<dbReference type="OrthoDB" id="10682238at2759"/>
<keyword evidence="4" id="KW-0333">Golgi apparatus</keyword>
<keyword evidence="6 8" id="KW-0472">Membrane</keyword>
<dbReference type="PANTHER" id="PTHR13815:SF7">
    <property type="entry name" value="GOLGIN SUBFAMILY A MEMBER 5"/>
    <property type="match status" value="1"/>
</dbReference>
<gene>
    <name evidence="9" type="ORF">MICPUN_60239</name>
</gene>
<evidence type="ECO:0000256" key="2">
    <source>
        <dbReference type="ARBA" id="ARBA00022692"/>
    </source>
</evidence>
<dbReference type="OMA" id="MFAREAT"/>
<dbReference type="GeneID" id="8244971"/>
<evidence type="ECO:0000256" key="7">
    <source>
        <dbReference type="SAM" id="MobiDB-lite"/>
    </source>
</evidence>
<dbReference type="AlphaFoldDB" id="C1EAY4"/>
<dbReference type="GO" id="GO:0000139">
    <property type="term" value="C:Golgi membrane"/>
    <property type="evidence" value="ECO:0007669"/>
    <property type="project" value="UniProtKB-SubCell"/>
</dbReference>
<evidence type="ECO:0000313" key="10">
    <source>
        <dbReference type="Proteomes" id="UP000002009"/>
    </source>
</evidence>
<accession>C1EAY4</accession>
<evidence type="ECO:0000256" key="8">
    <source>
        <dbReference type="SAM" id="Phobius"/>
    </source>
</evidence>
<keyword evidence="5" id="KW-0175">Coiled coil</keyword>
<dbReference type="KEGG" id="mis:MICPUN_60239"/>
<feature type="compositionally biased region" description="Basic and acidic residues" evidence="7">
    <location>
        <begin position="278"/>
        <end position="289"/>
    </location>
</feature>
<feature type="region of interest" description="Disordered" evidence="7">
    <location>
        <begin position="92"/>
        <end position="234"/>
    </location>
</feature>
<evidence type="ECO:0000256" key="6">
    <source>
        <dbReference type="ARBA" id="ARBA00023136"/>
    </source>
</evidence>
<keyword evidence="10" id="KW-1185">Reference proteome</keyword>
<feature type="compositionally biased region" description="Basic and acidic residues" evidence="7">
    <location>
        <begin position="146"/>
        <end position="155"/>
    </location>
</feature>
<feature type="compositionally biased region" description="Basic and acidic residues" evidence="7">
    <location>
        <begin position="98"/>
        <end position="119"/>
    </location>
</feature>
<evidence type="ECO:0000313" key="9">
    <source>
        <dbReference type="EMBL" id="ACO65287.1"/>
    </source>
</evidence>
<evidence type="ECO:0000256" key="5">
    <source>
        <dbReference type="ARBA" id="ARBA00023054"/>
    </source>
</evidence>
<feature type="compositionally biased region" description="Basic and acidic residues" evidence="7">
    <location>
        <begin position="260"/>
        <end position="269"/>
    </location>
</feature>
<sequence length="435" mass="46037">MQFLEKGLSGLETAVHKVDALAAKVAVERGVAREAEPDELATDPSAFDTADAIRALATRLGEWTAPSSADGGRESKADLDATLTELEAAEAASSAAVARRDEAESRLADEIGVRDREESDATDEATGLERELERERAAHAMTRSQAESRARHMTDDSVEYDAMLEDATRATRERTAEAEAAEADVTAAGKLELGLTREAEEAEAAAEAAEAEAARAEEAEDALDGGSSRCSTDDKTARRLDELRAAVAAAEEEAARLAARERRAREAREASSSSPRGRGKEERERDHARRMADVNAQLARKRAQVVSLETEKSELEAKLATVLQRAAGGGRGGGGAGSSSFGVGVLGRGGLKRRGAGGDTAGDYRSNPADTPGRIGFRRRVRVVAGRVDALSAEAGRHLRRSGGWRSAMIVYVLSLHSLAFLILAVRALTAAPGK</sequence>
<feature type="compositionally biased region" description="Basic and acidic residues" evidence="7">
    <location>
        <begin position="127"/>
        <end position="138"/>
    </location>
</feature>
<dbReference type="RefSeq" id="XP_002504029.1">
    <property type="nucleotide sequence ID" value="XM_002503983.1"/>
</dbReference>
<evidence type="ECO:0000256" key="1">
    <source>
        <dbReference type="ARBA" id="ARBA00004194"/>
    </source>
</evidence>
<evidence type="ECO:0000256" key="3">
    <source>
        <dbReference type="ARBA" id="ARBA00022989"/>
    </source>
</evidence>
<proteinExistence type="predicted"/>
<dbReference type="GO" id="GO:0000301">
    <property type="term" value="P:retrograde transport, vesicle recycling within Golgi"/>
    <property type="evidence" value="ECO:0007669"/>
    <property type="project" value="TreeGrafter"/>
</dbReference>
<dbReference type="Proteomes" id="UP000002009">
    <property type="component" value="Chromosome 7"/>
</dbReference>
<dbReference type="InterPro" id="IPR019177">
    <property type="entry name" value="Golgin_subfamily_A_member_5"/>
</dbReference>
<feature type="region of interest" description="Disordered" evidence="7">
    <location>
        <begin position="260"/>
        <end position="289"/>
    </location>
</feature>
<name>C1EAY4_MICCC</name>
<comment type="subcellular location">
    <subcellularLocation>
        <location evidence="1">Golgi apparatus membrane</location>
        <topology evidence="1">Single-pass membrane protein</topology>
    </subcellularLocation>
</comment>
<reference evidence="9 10" key="1">
    <citation type="journal article" date="2009" name="Science">
        <title>Green evolution and dynamic adaptations revealed by genomes of the marine picoeukaryotes Micromonas.</title>
        <authorList>
            <person name="Worden A.Z."/>
            <person name="Lee J.H."/>
            <person name="Mock T."/>
            <person name="Rouze P."/>
            <person name="Simmons M.P."/>
            <person name="Aerts A.L."/>
            <person name="Allen A.E."/>
            <person name="Cuvelier M.L."/>
            <person name="Derelle E."/>
            <person name="Everett M.V."/>
            <person name="Foulon E."/>
            <person name="Grimwood J."/>
            <person name="Gundlach H."/>
            <person name="Henrissat B."/>
            <person name="Napoli C."/>
            <person name="McDonald S.M."/>
            <person name="Parker M.S."/>
            <person name="Rombauts S."/>
            <person name="Salamov A."/>
            <person name="Von Dassow P."/>
            <person name="Badger J.H."/>
            <person name="Coutinho P.M."/>
            <person name="Demir E."/>
            <person name="Dubchak I."/>
            <person name="Gentemann C."/>
            <person name="Eikrem W."/>
            <person name="Gready J.E."/>
            <person name="John U."/>
            <person name="Lanier W."/>
            <person name="Lindquist E.A."/>
            <person name="Lucas S."/>
            <person name="Mayer K.F."/>
            <person name="Moreau H."/>
            <person name="Not F."/>
            <person name="Otillar R."/>
            <person name="Panaud O."/>
            <person name="Pangilinan J."/>
            <person name="Paulsen I."/>
            <person name="Piegu B."/>
            <person name="Poliakov A."/>
            <person name="Robbens S."/>
            <person name="Schmutz J."/>
            <person name="Toulza E."/>
            <person name="Wyss T."/>
            <person name="Zelensky A."/>
            <person name="Zhou K."/>
            <person name="Armbrust E.V."/>
            <person name="Bhattacharya D."/>
            <person name="Goodenough U.W."/>
            <person name="Van de Peer Y."/>
            <person name="Grigoriev I.V."/>
        </authorList>
    </citation>
    <scope>NUCLEOTIDE SEQUENCE [LARGE SCALE GENOMIC DNA]</scope>
    <source>
        <strain evidence="10">RCC299 / NOUM17</strain>
    </source>
</reference>
<organism evidence="9 10">
    <name type="scientific">Micromonas commoda (strain RCC299 / NOUM17 / CCMP2709)</name>
    <name type="common">Picoplanktonic green alga</name>
    <dbReference type="NCBI Taxonomy" id="296587"/>
    <lineage>
        <taxon>Eukaryota</taxon>
        <taxon>Viridiplantae</taxon>
        <taxon>Chlorophyta</taxon>
        <taxon>Mamiellophyceae</taxon>
        <taxon>Mamiellales</taxon>
        <taxon>Mamiellaceae</taxon>
        <taxon>Micromonas</taxon>
    </lineage>
</organism>
<keyword evidence="2 8" id="KW-0812">Transmembrane</keyword>
<dbReference type="GO" id="GO:0031985">
    <property type="term" value="C:Golgi cisterna"/>
    <property type="evidence" value="ECO:0007669"/>
    <property type="project" value="TreeGrafter"/>
</dbReference>
<protein>
    <submittedName>
        <fullName evidence="9">Uncharacterized protein</fullName>
    </submittedName>
</protein>
<dbReference type="PANTHER" id="PTHR13815">
    <property type="entry name" value="GOLGIN-84"/>
    <property type="match status" value="1"/>
</dbReference>
<dbReference type="EMBL" id="CP001328">
    <property type="protein sequence ID" value="ACO65287.1"/>
    <property type="molecule type" value="Genomic_DNA"/>
</dbReference>